<dbReference type="GO" id="GO:0016746">
    <property type="term" value="F:acyltransferase activity"/>
    <property type="evidence" value="ECO:0007669"/>
    <property type="project" value="UniProtKB-KW"/>
</dbReference>
<keyword evidence="12" id="KW-0012">Acyltransferase</keyword>
<evidence type="ECO:0000256" key="8">
    <source>
        <dbReference type="ARBA" id="ARBA00023098"/>
    </source>
</evidence>
<protein>
    <recommendedName>
        <fullName evidence="3">Glycerophosphocholine acyltransferase 1</fullName>
    </recommendedName>
</protein>
<keyword evidence="10" id="KW-0594">Phospholipid biosynthesis</keyword>
<dbReference type="PANTHER" id="PTHR31201:SF1">
    <property type="entry name" value="GLYCEROPHOSPHOCHOLINE ACYLTRANSFERASE 1"/>
    <property type="match status" value="1"/>
</dbReference>
<proteinExistence type="inferred from homology"/>
<keyword evidence="5" id="KW-0808">Transferase</keyword>
<feature type="transmembrane region" description="Helical" evidence="14">
    <location>
        <begin position="91"/>
        <end position="110"/>
    </location>
</feature>
<evidence type="ECO:0000256" key="12">
    <source>
        <dbReference type="ARBA" id="ARBA00023315"/>
    </source>
</evidence>
<feature type="transmembrane region" description="Helical" evidence="14">
    <location>
        <begin position="24"/>
        <end position="46"/>
    </location>
</feature>
<evidence type="ECO:0000256" key="7">
    <source>
        <dbReference type="ARBA" id="ARBA00022989"/>
    </source>
</evidence>
<keyword evidence="16" id="KW-1185">Reference proteome</keyword>
<keyword evidence="9 14" id="KW-0472">Membrane</keyword>
<sequence length="212" mass="22291">SSGVCAGGLECHAAAGPAPCPSSAWLWLGLAPLGFYLAWQLLYFLIVQVACRRLILSGGYDTSYRALARRAQRANSPLNRLVRSGSVARRLVMYGLLQLLFTLITQALAAVTYHHFAAAAAWQLVKLLVPLYLGACHQCQRLPAQQLRAAATRLAAEGLLPAELLQAGGGLRQQADPPRKARPAAGTGGASAAATVVVEATAGGTQAGRPRR</sequence>
<dbReference type="GO" id="GO:0006656">
    <property type="term" value="P:phosphatidylcholine biosynthetic process"/>
    <property type="evidence" value="ECO:0007669"/>
    <property type="project" value="TreeGrafter"/>
</dbReference>
<comment type="subcellular location">
    <subcellularLocation>
        <location evidence="1">Membrane</location>
        <topology evidence="1">Multi-pass membrane protein</topology>
    </subcellularLocation>
</comment>
<dbReference type="GO" id="GO:0016020">
    <property type="term" value="C:membrane"/>
    <property type="evidence" value="ECO:0007669"/>
    <property type="project" value="UniProtKB-SubCell"/>
</dbReference>
<dbReference type="InterPro" id="IPR021261">
    <property type="entry name" value="GPCAT"/>
</dbReference>
<dbReference type="EMBL" id="BMAR01000024">
    <property type="protein sequence ID" value="GFR48507.1"/>
    <property type="molecule type" value="Genomic_DNA"/>
</dbReference>
<gene>
    <name evidence="15" type="ORF">Agub_g10171</name>
</gene>
<evidence type="ECO:0000256" key="9">
    <source>
        <dbReference type="ARBA" id="ARBA00023136"/>
    </source>
</evidence>
<comment type="caution">
    <text evidence="15">The sequence shown here is derived from an EMBL/GenBank/DDBJ whole genome shotgun (WGS) entry which is preliminary data.</text>
</comment>
<keyword evidence="11" id="KW-1208">Phospholipid metabolism</keyword>
<evidence type="ECO:0000256" key="5">
    <source>
        <dbReference type="ARBA" id="ARBA00022679"/>
    </source>
</evidence>
<keyword evidence="6 14" id="KW-0812">Transmembrane</keyword>
<comment type="similarity">
    <text evidence="2">Belongs to the GPC1 family.</text>
</comment>
<evidence type="ECO:0000256" key="10">
    <source>
        <dbReference type="ARBA" id="ARBA00023209"/>
    </source>
</evidence>
<evidence type="ECO:0000256" key="2">
    <source>
        <dbReference type="ARBA" id="ARBA00006675"/>
    </source>
</evidence>
<evidence type="ECO:0000256" key="4">
    <source>
        <dbReference type="ARBA" id="ARBA00022516"/>
    </source>
</evidence>
<feature type="region of interest" description="Disordered" evidence="13">
    <location>
        <begin position="169"/>
        <end position="192"/>
    </location>
</feature>
<evidence type="ECO:0000256" key="1">
    <source>
        <dbReference type="ARBA" id="ARBA00004141"/>
    </source>
</evidence>
<keyword evidence="4" id="KW-0444">Lipid biosynthesis</keyword>
<evidence type="ECO:0000256" key="13">
    <source>
        <dbReference type="SAM" id="MobiDB-lite"/>
    </source>
</evidence>
<dbReference type="Proteomes" id="UP001054857">
    <property type="component" value="Unassembled WGS sequence"/>
</dbReference>
<evidence type="ECO:0000313" key="16">
    <source>
        <dbReference type="Proteomes" id="UP001054857"/>
    </source>
</evidence>
<dbReference type="PANTHER" id="PTHR31201">
    <property type="entry name" value="OS01G0585100 PROTEIN"/>
    <property type="match status" value="1"/>
</dbReference>
<reference evidence="15 16" key="1">
    <citation type="journal article" date="2021" name="Sci. Rep.">
        <title>Genome sequencing of the multicellular alga Astrephomene provides insights into convergent evolution of germ-soma differentiation.</title>
        <authorList>
            <person name="Yamashita S."/>
            <person name="Yamamoto K."/>
            <person name="Matsuzaki R."/>
            <person name="Suzuki S."/>
            <person name="Yamaguchi H."/>
            <person name="Hirooka S."/>
            <person name="Minakuchi Y."/>
            <person name="Miyagishima S."/>
            <person name="Kawachi M."/>
            <person name="Toyoda A."/>
            <person name="Nozaki H."/>
        </authorList>
    </citation>
    <scope>NUCLEOTIDE SEQUENCE [LARGE SCALE GENOMIC DNA]</scope>
    <source>
        <strain evidence="15 16">NIES-4017</strain>
    </source>
</reference>
<evidence type="ECO:0000256" key="14">
    <source>
        <dbReference type="SAM" id="Phobius"/>
    </source>
</evidence>
<evidence type="ECO:0000313" key="15">
    <source>
        <dbReference type="EMBL" id="GFR48507.1"/>
    </source>
</evidence>
<evidence type="ECO:0000256" key="11">
    <source>
        <dbReference type="ARBA" id="ARBA00023264"/>
    </source>
</evidence>
<evidence type="ECO:0000256" key="3">
    <source>
        <dbReference type="ARBA" id="ARBA00019082"/>
    </source>
</evidence>
<feature type="non-terminal residue" evidence="15">
    <location>
        <position position="212"/>
    </location>
</feature>
<keyword evidence="8" id="KW-0443">Lipid metabolism</keyword>
<keyword evidence="7 14" id="KW-1133">Transmembrane helix</keyword>
<evidence type="ECO:0000256" key="6">
    <source>
        <dbReference type="ARBA" id="ARBA00022692"/>
    </source>
</evidence>
<dbReference type="AlphaFoldDB" id="A0AAD3DXE2"/>
<accession>A0AAD3DXE2</accession>
<name>A0AAD3DXE2_9CHLO</name>
<organism evidence="15 16">
    <name type="scientific">Astrephomene gubernaculifera</name>
    <dbReference type="NCBI Taxonomy" id="47775"/>
    <lineage>
        <taxon>Eukaryota</taxon>
        <taxon>Viridiplantae</taxon>
        <taxon>Chlorophyta</taxon>
        <taxon>core chlorophytes</taxon>
        <taxon>Chlorophyceae</taxon>
        <taxon>CS clade</taxon>
        <taxon>Chlamydomonadales</taxon>
        <taxon>Astrephomenaceae</taxon>
        <taxon>Astrephomene</taxon>
    </lineage>
</organism>